<gene>
    <name evidence="1" type="ORF">Desgi_2522</name>
</gene>
<dbReference type="HOGENOM" id="CLU_173138_0_0_9"/>
<accession>R4KFH4</accession>
<name>R4KFH4_9FIRM</name>
<dbReference type="Proteomes" id="UP000013520">
    <property type="component" value="Chromosome"/>
</dbReference>
<sequence>MESFSKKRPTFDQFKVWFMDEVNRYSKNNIDNSYMSWSDVGNDEIRAEIIESFMKVLEKSFGFRPLIEDPLSTMDGSVESVVIRIYHVFSTMFLVEHINEKMYGERAKRLN</sequence>
<dbReference type="OrthoDB" id="1808685at2"/>
<dbReference type="RefSeq" id="WP_006521656.1">
    <property type="nucleotide sequence ID" value="NC_021184.1"/>
</dbReference>
<evidence type="ECO:0000313" key="2">
    <source>
        <dbReference type="Proteomes" id="UP000013520"/>
    </source>
</evidence>
<dbReference type="AlphaFoldDB" id="R4KFH4"/>
<organism evidence="1 2">
    <name type="scientific">Desulfoscipio gibsoniae DSM 7213</name>
    <dbReference type="NCBI Taxonomy" id="767817"/>
    <lineage>
        <taxon>Bacteria</taxon>
        <taxon>Bacillati</taxon>
        <taxon>Bacillota</taxon>
        <taxon>Clostridia</taxon>
        <taxon>Eubacteriales</taxon>
        <taxon>Desulfallaceae</taxon>
        <taxon>Desulfoscipio</taxon>
    </lineage>
</organism>
<keyword evidence="2" id="KW-1185">Reference proteome</keyword>
<evidence type="ECO:0000313" key="1">
    <source>
        <dbReference type="EMBL" id="AGL01928.1"/>
    </source>
</evidence>
<dbReference type="STRING" id="767817.Desgi_2522"/>
<protein>
    <submittedName>
        <fullName evidence="1">Uncharacterized protein</fullName>
    </submittedName>
</protein>
<reference evidence="1 2" key="1">
    <citation type="submission" date="2012-01" db="EMBL/GenBank/DDBJ databases">
        <title>Complete sequence of Desulfotomaculum gibsoniae DSM 7213.</title>
        <authorList>
            <consortium name="US DOE Joint Genome Institute"/>
            <person name="Lucas S."/>
            <person name="Han J."/>
            <person name="Lapidus A."/>
            <person name="Cheng J.-F."/>
            <person name="Goodwin L."/>
            <person name="Pitluck S."/>
            <person name="Peters L."/>
            <person name="Ovchinnikova G."/>
            <person name="Teshima H."/>
            <person name="Detter J.C."/>
            <person name="Han C."/>
            <person name="Tapia R."/>
            <person name="Land M."/>
            <person name="Hauser L."/>
            <person name="Kyrpides N."/>
            <person name="Ivanova N."/>
            <person name="Pagani I."/>
            <person name="Parshina S."/>
            <person name="Plugge C."/>
            <person name="Muyzer G."/>
            <person name="Kuever J."/>
            <person name="Ivanova A."/>
            <person name="Nazina T."/>
            <person name="Klenk H.-P."/>
            <person name="Brambilla E."/>
            <person name="Spring S."/>
            <person name="Stams A.F."/>
            <person name="Woyke T."/>
        </authorList>
    </citation>
    <scope>NUCLEOTIDE SEQUENCE [LARGE SCALE GENOMIC DNA]</scope>
    <source>
        <strain evidence="1 2">DSM 7213</strain>
    </source>
</reference>
<proteinExistence type="predicted"/>
<dbReference type="EMBL" id="CP003273">
    <property type="protein sequence ID" value="AGL01928.1"/>
    <property type="molecule type" value="Genomic_DNA"/>
</dbReference>
<dbReference type="KEGG" id="dgi:Desgi_2522"/>